<evidence type="ECO:0000313" key="1">
    <source>
        <dbReference type="EMBL" id="CAG8516200.1"/>
    </source>
</evidence>
<accession>A0ACA9LAI7</accession>
<dbReference type="EMBL" id="CAJVQC010002705">
    <property type="protein sequence ID" value="CAG8516200.1"/>
    <property type="molecule type" value="Genomic_DNA"/>
</dbReference>
<comment type="caution">
    <text evidence="1">The sequence shown here is derived from an EMBL/GenBank/DDBJ whole genome shotgun (WGS) entry which is preliminary data.</text>
</comment>
<organism evidence="1 2">
    <name type="scientific">Racocetra persica</name>
    <dbReference type="NCBI Taxonomy" id="160502"/>
    <lineage>
        <taxon>Eukaryota</taxon>
        <taxon>Fungi</taxon>
        <taxon>Fungi incertae sedis</taxon>
        <taxon>Mucoromycota</taxon>
        <taxon>Glomeromycotina</taxon>
        <taxon>Glomeromycetes</taxon>
        <taxon>Diversisporales</taxon>
        <taxon>Gigasporaceae</taxon>
        <taxon>Racocetra</taxon>
    </lineage>
</organism>
<sequence>MPNKRQKKNNFHNMPIPIFTSARTYIPEIISEENTILNTDTPRSEIEQKLDFYRKKVSVYNTEKSTQNWVKKFEEFQHKYNYVTPLESIEGPHLIEQQICEYVAKMTKKDGGEYKATTIKQAVDAINRYLSKNDLQEKELGEKEGLMALMAQQVKEILDDEFLNPKTSQGLLYRVFFQNATIFACQGREHYLLQVNQFQIQPDGSILFYRYRSKNNQWGIQEGDAYQIHLPPDSPDTFDPVSDFMKYISKHPSDTPNNFYLHLNSNWHDTDVWYFKTYCGINRVRNFIKTAAQIFQDVDVSEDTIMNIMSHKSVQGVHAYKSVNKHQQINTMKILINTIESLKNSNKINHISSIMSAEFNSSHINVNTNTVSIQDINMVQEEFQNQRFIFNNCHFTNVPFHFQ</sequence>
<gene>
    <name evidence="1" type="ORF">RPERSI_LOCUS2488</name>
</gene>
<evidence type="ECO:0000313" key="2">
    <source>
        <dbReference type="Proteomes" id="UP000789920"/>
    </source>
</evidence>
<keyword evidence="2" id="KW-1185">Reference proteome</keyword>
<reference evidence="1" key="1">
    <citation type="submission" date="2021-06" db="EMBL/GenBank/DDBJ databases">
        <authorList>
            <person name="Kallberg Y."/>
            <person name="Tangrot J."/>
            <person name="Rosling A."/>
        </authorList>
    </citation>
    <scope>NUCLEOTIDE SEQUENCE</scope>
    <source>
        <strain evidence="1">MA461A</strain>
    </source>
</reference>
<protein>
    <submittedName>
        <fullName evidence="1">13243_t:CDS:1</fullName>
    </submittedName>
</protein>
<name>A0ACA9LAI7_9GLOM</name>
<dbReference type="Proteomes" id="UP000789920">
    <property type="component" value="Unassembled WGS sequence"/>
</dbReference>
<proteinExistence type="predicted"/>